<evidence type="ECO:0000313" key="3">
    <source>
        <dbReference type="Proteomes" id="UP001205185"/>
    </source>
</evidence>
<sequence>MARRLRLAKTRFSAVLIWPVVGVVLVAMVLIRAAESGEPAVGAAPGTTTRTVEPTVVDDVERAQIGNCFEDLSMGDTHDFRLTDCGYDTYELLERRPGDTDTCPKANWSARSHDTTLCLRYRYPNGTGNLEVGQCAVRTSGGKTVPGDCRPGAFTVSGKHYGTADTSKCGKDVPLAQPHPTRAALSVVLCLRYRYIDDTGAAEVRNCLTKVLENGIELLRFGDCVKGNLYLTGRTKGNNKPYCNNDVAVFYDQPQFPELDYTVCLRWI</sequence>
<proteinExistence type="predicted"/>
<keyword evidence="1" id="KW-1133">Transmembrane helix</keyword>
<evidence type="ECO:0000256" key="1">
    <source>
        <dbReference type="SAM" id="Phobius"/>
    </source>
</evidence>
<keyword evidence="1" id="KW-0472">Membrane</keyword>
<comment type="caution">
    <text evidence="2">The sequence shown here is derived from an EMBL/GenBank/DDBJ whole genome shotgun (WGS) entry which is preliminary data.</text>
</comment>
<accession>A0ABT1IH46</accession>
<gene>
    <name evidence="2" type="ORF">LV75_004494</name>
</gene>
<keyword evidence="1" id="KW-0812">Transmembrane</keyword>
<organism evidence="2 3">
    <name type="scientific">Actinokineospora diospyrosa</name>
    <dbReference type="NCBI Taxonomy" id="103728"/>
    <lineage>
        <taxon>Bacteria</taxon>
        <taxon>Bacillati</taxon>
        <taxon>Actinomycetota</taxon>
        <taxon>Actinomycetes</taxon>
        <taxon>Pseudonocardiales</taxon>
        <taxon>Pseudonocardiaceae</taxon>
        <taxon>Actinokineospora</taxon>
    </lineage>
</organism>
<dbReference type="RefSeq" id="WP_253888945.1">
    <property type="nucleotide sequence ID" value="NZ_BAAAVB010000015.1"/>
</dbReference>
<protein>
    <submittedName>
        <fullName evidence="2">Uncharacterized protein</fullName>
    </submittedName>
</protein>
<name>A0ABT1IH46_9PSEU</name>
<feature type="transmembrane region" description="Helical" evidence="1">
    <location>
        <begin position="12"/>
        <end position="31"/>
    </location>
</feature>
<reference evidence="2 3" key="1">
    <citation type="submission" date="2022-06" db="EMBL/GenBank/DDBJ databases">
        <title>Genomic Encyclopedia of Archaeal and Bacterial Type Strains, Phase II (KMG-II): from individual species to whole genera.</title>
        <authorList>
            <person name="Goeker M."/>
        </authorList>
    </citation>
    <scope>NUCLEOTIDE SEQUENCE [LARGE SCALE GENOMIC DNA]</scope>
    <source>
        <strain evidence="2 3">DSM 44255</strain>
    </source>
</reference>
<keyword evidence="3" id="KW-1185">Reference proteome</keyword>
<evidence type="ECO:0000313" key="2">
    <source>
        <dbReference type="EMBL" id="MCP2271975.1"/>
    </source>
</evidence>
<dbReference type="Proteomes" id="UP001205185">
    <property type="component" value="Unassembled WGS sequence"/>
</dbReference>
<dbReference type="EMBL" id="JAMTCO010000011">
    <property type="protein sequence ID" value="MCP2271975.1"/>
    <property type="molecule type" value="Genomic_DNA"/>
</dbReference>